<evidence type="ECO:0000256" key="2">
    <source>
        <dbReference type="SAM" id="Phobius"/>
    </source>
</evidence>
<evidence type="ECO:0000313" key="3">
    <source>
        <dbReference type="EMBL" id="KNE71921.1"/>
    </source>
</evidence>
<reference evidence="3 4" key="1">
    <citation type="submission" date="2009-11" db="EMBL/GenBank/DDBJ databases">
        <title>Annotation of Allomyces macrogynus ATCC 38327.</title>
        <authorList>
            <consortium name="The Broad Institute Genome Sequencing Platform"/>
            <person name="Russ C."/>
            <person name="Cuomo C."/>
            <person name="Burger G."/>
            <person name="Gray M.W."/>
            <person name="Holland P.W.H."/>
            <person name="King N."/>
            <person name="Lang F.B.F."/>
            <person name="Roger A.J."/>
            <person name="Ruiz-Trillo I."/>
            <person name="Young S.K."/>
            <person name="Zeng Q."/>
            <person name="Gargeya S."/>
            <person name="Fitzgerald M."/>
            <person name="Haas B."/>
            <person name="Abouelleil A."/>
            <person name="Alvarado L."/>
            <person name="Arachchi H.M."/>
            <person name="Berlin A."/>
            <person name="Chapman S.B."/>
            <person name="Gearin G."/>
            <person name="Goldberg J."/>
            <person name="Griggs A."/>
            <person name="Gujja S."/>
            <person name="Hansen M."/>
            <person name="Heiman D."/>
            <person name="Howarth C."/>
            <person name="Larimer J."/>
            <person name="Lui A."/>
            <person name="MacDonald P.J.P."/>
            <person name="McCowen C."/>
            <person name="Montmayeur A."/>
            <person name="Murphy C."/>
            <person name="Neiman D."/>
            <person name="Pearson M."/>
            <person name="Priest M."/>
            <person name="Roberts A."/>
            <person name="Saif S."/>
            <person name="Shea T."/>
            <person name="Sisk P."/>
            <person name="Stolte C."/>
            <person name="Sykes S."/>
            <person name="Wortman J."/>
            <person name="Nusbaum C."/>
            <person name="Birren B."/>
        </authorList>
    </citation>
    <scope>NUCLEOTIDE SEQUENCE [LARGE SCALE GENOMIC DNA]</scope>
    <source>
        <strain evidence="3 4">ATCC 38327</strain>
    </source>
</reference>
<reference evidence="4" key="2">
    <citation type="submission" date="2009-11" db="EMBL/GenBank/DDBJ databases">
        <title>The Genome Sequence of Allomyces macrogynus strain ATCC 38327.</title>
        <authorList>
            <consortium name="The Broad Institute Genome Sequencing Platform"/>
            <person name="Russ C."/>
            <person name="Cuomo C."/>
            <person name="Shea T."/>
            <person name="Young S.K."/>
            <person name="Zeng Q."/>
            <person name="Koehrsen M."/>
            <person name="Haas B."/>
            <person name="Borodovsky M."/>
            <person name="Guigo R."/>
            <person name="Alvarado L."/>
            <person name="Berlin A."/>
            <person name="Borenstein D."/>
            <person name="Chen Z."/>
            <person name="Engels R."/>
            <person name="Freedman E."/>
            <person name="Gellesch M."/>
            <person name="Goldberg J."/>
            <person name="Griggs A."/>
            <person name="Gujja S."/>
            <person name="Heiman D."/>
            <person name="Hepburn T."/>
            <person name="Howarth C."/>
            <person name="Jen D."/>
            <person name="Larson L."/>
            <person name="Lewis B."/>
            <person name="Mehta T."/>
            <person name="Park D."/>
            <person name="Pearson M."/>
            <person name="Roberts A."/>
            <person name="Saif S."/>
            <person name="Shenoy N."/>
            <person name="Sisk P."/>
            <person name="Stolte C."/>
            <person name="Sykes S."/>
            <person name="Walk T."/>
            <person name="White J."/>
            <person name="Yandava C."/>
            <person name="Burger G."/>
            <person name="Gray M.W."/>
            <person name="Holland P.W.H."/>
            <person name="King N."/>
            <person name="Lang F.B.F."/>
            <person name="Roger A.J."/>
            <person name="Ruiz-Trillo I."/>
            <person name="Lander E."/>
            <person name="Nusbaum C."/>
        </authorList>
    </citation>
    <scope>NUCLEOTIDE SEQUENCE [LARGE SCALE GENOMIC DNA]</scope>
    <source>
        <strain evidence="4">ATCC 38327</strain>
    </source>
</reference>
<keyword evidence="2" id="KW-0472">Membrane</keyword>
<feature type="region of interest" description="Disordered" evidence="1">
    <location>
        <begin position="221"/>
        <end position="244"/>
    </location>
</feature>
<feature type="compositionally biased region" description="Low complexity" evidence="1">
    <location>
        <begin position="223"/>
        <end position="242"/>
    </location>
</feature>
<feature type="transmembrane region" description="Helical" evidence="2">
    <location>
        <begin position="52"/>
        <end position="70"/>
    </location>
</feature>
<accession>A0A0L0TB25</accession>
<sequence>MAALDLCRASLPPPETAVLRIARRGPPPPPPLSPSTTIAATMRPRHTRARPSLLGAALIVAVAVLAHVAVMTAKASPTVSASGTSKPAPTANTFVDSNGQPFANCMSTNPNTAYCPHNAGNSEQPEAAKTYNTTSMLRMTWNSKWPSFATTGAVDLYLCPTDGTKCIPMATAMSVSVEIVDALIDPAKVKPGRYTYVAVPLNNKPEDTSFGERGVELAIQAGPTSSTTSSTSSTASPTATSSVGPVPIPTASVLAKSDGNEDNGGLTTLQLALIIAAAAAALIGLALLLIARRRRHQKRRLKSGAVVGTSGSAKSAGGTAVVAVPAGAAAAAPYDVLRETASAEKVGTGGTAPRTTAETPVATAAVPGAASAAAITPATPDGLTALNGSAVNLTPPGAISNADAILIANSFKLALKKSIDDDDDDEDIHTMINNLGMRPVPSGDPNEPFMFMTTSVPPTAVASGAAVAAGLIPPPPPPPSSSAGATRHGSLPRQGSLLSDAGAPIAAASPHMRLGVARTSDLGASTGTIDSLLAASAIAAAAPSAAAAGARASPSPSSLASPPSAVHDRIVVERVSMDHRDREQLLLNRHAAVKLVKSNPCLVVGPIAGSSSGGAGSDRDGGNGGGGAVSEAATPMTRTPSTRSDAALVEDAAGGGGATPPPGPSRA</sequence>
<dbReference type="OrthoDB" id="5590295at2759"/>
<feature type="transmembrane region" description="Helical" evidence="2">
    <location>
        <begin position="271"/>
        <end position="291"/>
    </location>
</feature>
<protein>
    <submittedName>
        <fullName evidence="3">Uncharacterized protein</fullName>
    </submittedName>
</protein>
<dbReference type="EMBL" id="GG745375">
    <property type="protein sequence ID" value="KNE71921.1"/>
    <property type="molecule type" value="Genomic_DNA"/>
</dbReference>
<keyword evidence="2" id="KW-1133">Transmembrane helix</keyword>
<gene>
    <name evidence="3" type="ORF">AMAG_16345</name>
</gene>
<dbReference type="Proteomes" id="UP000054350">
    <property type="component" value="Unassembled WGS sequence"/>
</dbReference>
<name>A0A0L0TB25_ALLM3</name>
<proteinExistence type="predicted"/>
<feature type="region of interest" description="Disordered" evidence="1">
    <location>
        <begin position="21"/>
        <end position="43"/>
    </location>
</feature>
<evidence type="ECO:0000313" key="4">
    <source>
        <dbReference type="Proteomes" id="UP000054350"/>
    </source>
</evidence>
<feature type="region of interest" description="Disordered" evidence="1">
    <location>
        <begin position="609"/>
        <end position="667"/>
    </location>
</feature>
<keyword evidence="4" id="KW-1185">Reference proteome</keyword>
<feature type="region of interest" description="Disordered" evidence="1">
    <location>
        <begin position="468"/>
        <end position="498"/>
    </location>
</feature>
<feature type="compositionally biased region" description="Gly residues" evidence="1">
    <location>
        <begin position="611"/>
        <end position="628"/>
    </location>
</feature>
<organism evidence="3 4">
    <name type="scientific">Allomyces macrogynus (strain ATCC 38327)</name>
    <name type="common">Allomyces javanicus var. macrogynus</name>
    <dbReference type="NCBI Taxonomy" id="578462"/>
    <lineage>
        <taxon>Eukaryota</taxon>
        <taxon>Fungi</taxon>
        <taxon>Fungi incertae sedis</taxon>
        <taxon>Blastocladiomycota</taxon>
        <taxon>Blastocladiomycetes</taxon>
        <taxon>Blastocladiales</taxon>
        <taxon>Blastocladiaceae</taxon>
        <taxon>Allomyces</taxon>
    </lineage>
</organism>
<dbReference type="AlphaFoldDB" id="A0A0L0TB25"/>
<evidence type="ECO:0000256" key="1">
    <source>
        <dbReference type="SAM" id="MobiDB-lite"/>
    </source>
</evidence>
<dbReference type="VEuPathDB" id="FungiDB:AMAG_16345"/>
<keyword evidence="2" id="KW-0812">Transmembrane</keyword>